<keyword evidence="1" id="KW-0812">Transmembrane</keyword>
<reference evidence="2 3" key="1">
    <citation type="submission" date="2020-08" db="EMBL/GenBank/DDBJ databases">
        <title>Oceanospirillum sp. nov. isolated from marine sediment.</title>
        <authorList>
            <person name="Ji X."/>
        </authorList>
    </citation>
    <scope>NUCLEOTIDE SEQUENCE [LARGE SCALE GENOMIC DNA]</scope>
    <source>
        <strain evidence="2 3">D5</strain>
    </source>
</reference>
<comment type="caution">
    <text evidence="2">The sequence shown here is derived from an EMBL/GenBank/DDBJ whole genome shotgun (WGS) entry which is preliminary data.</text>
</comment>
<feature type="transmembrane region" description="Helical" evidence="1">
    <location>
        <begin position="110"/>
        <end position="130"/>
    </location>
</feature>
<protein>
    <submittedName>
        <fullName evidence="2">SoxR reducing system RseC family protein</fullName>
    </submittedName>
</protein>
<dbReference type="Pfam" id="PF04246">
    <property type="entry name" value="RseC_MucC"/>
    <property type="match status" value="1"/>
</dbReference>
<keyword evidence="1" id="KW-1133">Transmembrane helix</keyword>
<keyword evidence="3" id="KW-1185">Reference proteome</keyword>
<dbReference type="EMBL" id="JACJFM010000007">
    <property type="protein sequence ID" value="MBB1486469.1"/>
    <property type="molecule type" value="Genomic_DNA"/>
</dbReference>
<evidence type="ECO:0000256" key="1">
    <source>
        <dbReference type="SAM" id="Phobius"/>
    </source>
</evidence>
<dbReference type="PANTHER" id="PTHR35867:SF1">
    <property type="entry name" value="PROTEIN RSEC"/>
    <property type="match status" value="1"/>
</dbReference>
<feature type="transmembrane region" description="Helical" evidence="1">
    <location>
        <begin position="136"/>
        <end position="154"/>
    </location>
</feature>
<evidence type="ECO:0000313" key="3">
    <source>
        <dbReference type="Proteomes" id="UP000565262"/>
    </source>
</evidence>
<keyword evidence="1" id="KW-0472">Membrane</keyword>
<dbReference type="RefSeq" id="WP_182808249.1">
    <property type="nucleotide sequence ID" value="NZ_JACJFM010000007.1"/>
</dbReference>
<accession>A0A839IPR0</accession>
<dbReference type="AlphaFoldDB" id="A0A839IPR0"/>
<evidence type="ECO:0000313" key="2">
    <source>
        <dbReference type="EMBL" id="MBB1486469.1"/>
    </source>
</evidence>
<proteinExistence type="predicted"/>
<dbReference type="Proteomes" id="UP000565262">
    <property type="component" value="Unassembled WGS sequence"/>
</dbReference>
<dbReference type="PIRSF" id="PIRSF004923">
    <property type="entry name" value="RseC"/>
    <property type="match status" value="1"/>
</dbReference>
<dbReference type="PANTHER" id="PTHR35867">
    <property type="entry name" value="PROTEIN RSEC"/>
    <property type="match status" value="1"/>
</dbReference>
<sequence>MISAQGVIIRLPGNRLGVQADCQQSCKSCSVHKVCQGSQRTMQLELTPEAQVMPDAGSIPGALSIHGWQPDSLASRRTVPPALPAQIPSLNEGQGVQIHIAEEELLRITLLAYCLPCVVMLVCACLGSLWGDIFAAILALAGLMAGVLFSRHLSLRSPPRLTLKTLNPTAESGPVS</sequence>
<name>A0A839IPR0_9GAMM</name>
<dbReference type="InterPro" id="IPR026268">
    <property type="entry name" value="RseC"/>
</dbReference>
<gene>
    <name evidence="2" type="ORF">H4O21_07585</name>
</gene>
<organism evidence="2 3">
    <name type="scientific">Oceanospirillum sediminis</name>
    <dbReference type="NCBI Taxonomy" id="2760088"/>
    <lineage>
        <taxon>Bacteria</taxon>
        <taxon>Pseudomonadati</taxon>
        <taxon>Pseudomonadota</taxon>
        <taxon>Gammaproteobacteria</taxon>
        <taxon>Oceanospirillales</taxon>
        <taxon>Oceanospirillaceae</taxon>
        <taxon>Oceanospirillum</taxon>
    </lineage>
</organism>
<dbReference type="InterPro" id="IPR007359">
    <property type="entry name" value="SigmaE_reg_RseC_MucC"/>
</dbReference>